<dbReference type="Gene3D" id="3.10.100.10">
    <property type="entry name" value="Mannose-Binding Protein A, subunit A"/>
    <property type="match status" value="2"/>
</dbReference>
<dbReference type="Pfam" id="PF00001">
    <property type="entry name" value="7tm_1"/>
    <property type="match status" value="1"/>
</dbReference>
<evidence type="ECO:0000259" key="21">
    <source>
        <dbReference type="PROSITE" id="PS50041"/>
    </source>
</evidence>
<dbReference type="CDD" id="cd00037">
    <property type="entry name" value="CLECT"/>
    <property type="match status" value="2"/>
</dbReference>
<feature type="disulfide bond" evidence="14">
    <location>
        <begin position="186"/>
        <end position="263"/>
    </location>
</feature>
<dbReference type="SMART" id="SM00042">
    <property type="entry name" value="CUB"/>
    <property type="match status" value="3"/>
</dbReference>
<evidence type="ECO:0000256" key="6">
    <source>
        <dbReference type="ARBA" id="ARBA00022737"/>
    </source>
</evidence>
<feature type="domain" description="C-type lectin" evidence="21">
    <location>
        <begin position="868"/>
        <end position="977"/>
    </location>
</feature>
<dbReference type="GO" id="GO:0008528">
    <property type="term" value="F:G protein-coupled peptide receptor activity"/>
    <property type="evidence" value="ECO:0007669"/>
    <property type="project" value="TreeGrafter"/>
</dbReference>
<dbReference type="PRINTS" id="PR00261">
    <property type="entry name" value="LDLRECEPTOR"/>
</dbReference>
<dbReference type="Gene3D" id="2.40.20.10">
    <property type="entry name" value="Plasminogen Kringle 4"/>
    <property type="match status" value="2"/>
</dbReference>
<keyword evidence="10 14" id="KW-1015">Disulfide bond</keyword>
<feature type="domain" description="C-type lectin" evidence="21">
    <location>
        <begin position="1568"/>
        <end position="1689"/>
    </location>
</feature>
<dbReference type="GeneID" id="119737135"/>
<dbReference type="FunFam" id="1.20.1070.10:FF:000333">
    <property type="entry name" value="Relaxin receptor 1"/>
    <property type="match status" value="1"/>
</dbReference>
<evidence type="ECO:0000256" key="12">
    <source>
        <dbReference type="ARBA" id="ARBA00023224"/>
    </source>
</evidence>
<dbReference type="PROSITE" id="PS50041">
    <property type="entry name" value="C_TYPE_LECTIN_2"/>
    <property type="match status" value="2"/>
</dbReference>
<evidence type="ECO:0000259" key="18">
    <source>
        <dbReference type="PROSITE" id="PS01180"/>
    </source>
</evidence>
<dbReference type="SMART" id="SM00179">
    <property type="entry name" value="EGF_CA"/>
    <property type="match status" value="1"/>
</dbReference>
<dbReference type="PROSITE" id="PS00010">
    <property type="entry name" value="ASX_HYDROXYL"/>
    <property type="match status" value="1"/>
</dbReference>
<dbReference type="Gene3D" id="2.10.25.10">
    <property type="entry name" value="Laminin"/>
    <property type="match status" value="1"/>
</dbReference>
<dbReference type="PROSITE" id="PS50262">
    <property type="entry name" value="G_PROTEIN_RECEP_F1_2"/>
    <property type="match status" value="1"/>
</dbReference>
<dbReference type="SUPFAM" id="SSF56436">
    <property type="entry name" value="C-type lectin-like"/>
    <property type="match status" value="3"/>
</dbReference>
<feature type="domain" description="F5/8 type C" evidence="19">
    <location>
        <begin position="370"/>
        <end position="526"/>
    </location>
</feature>
<evidence type="ECO:0000256" key="16">
    <source>
        <dbReference type="SAM" id="MobiDB-lite"/>
    </source>
</evidence>
<feature type="domain" description="F5/8 type C" evidence="19">
    <location>
        <begin position="531"/>
        <end position="687"/>
    </location>
</feature>
<evidence type="ECO:0000256" key="14">
    <source>
        <dbReference type="PROSITE-ProRule" id="PRU00121"/>
    </source>
</evidence>
<evidence type="ECO:0000313" key="26">
    <source>
        <dbReference type="Proteomes" id="UP000887568"/>
    </source>
</evidence>
<dbReference type="PROSITE" id="PS50948">
    <property type="entry name" value="PAN"/>
    <property type="match status" value="1"/>
</dbReference>
<dbReference type="EnsemblMetazoa" id="XM_038211252.1">
    <property type="protein sequence ID" value="XP_038067180.1"/>
    <property type="gene ID" value="LOC119737135"/>
</dbReference>
<dbReference type="Pfam" id="PF00431">
    <property type="entry name" value="CUB"/>
    <property type="match status" value="3"/>
</dbReference>
<keyword evidence="26" id="KW-1185">Reference proteome</keyword>
<feature type="region of interest" description="Disordered" evidence="16">
    <location>
        <begin position="546"/>
        <end position="576"/>
    </location>
</feature>
<evidence type="ECO:0000256" key="9">
    <source>
        <dbReference type="ARBA" id="ARBA00023136"/>
    </source>
</evidence>
<evidence type="ECO:0000256" key="7">
    <source>
        <dbReference type="ARBA" id="ARBA00022989"/>
    </source>
</evidence>
<dbReference type="InterPro" id="IPR008979">
    <property type="entry name" value="Galactose-bd-like_sf"/>
</dbReference>
<protein>
    <submittedName>
        <fullName evidence="25">Uncharacterized protein</fullName>
    </submittedName>
</protein>
<keyword evidence="5 17" id="KW-0812">Transmembrane</keyword>
<feature type="disulfide bond" evidence="15">
    <location>
        <begin position="1871"/>
        <end position="1886"/>
    </location>
</feature>
<dbReference type="Gene3D" id="2.60.120.260">
    <property type="entry name" value="Galactose-binding domain-like"/>
    <property type="match status" value="3"/>
</dbReference>
<reference evidence="25" key="1">
    <citation type="submission" date="2022-11" db="UniProtKB">
        <authorList>
            <consortium name="EnsemblMetazoa"/>
        </authorList>
    </citation>
    <scope>IDENTIFICATION</scope>
</reference>
<feature type="disulfide bond" evidence="15">
    <location>
        <begin position="1964"/>
        <end position="1979"/>
    </location>
</feature>
<dbReference type="InterPro" id="IPR023415">
    <property type="entry name" value="LDLR_class-A_CS"/>
</dbReference>
<feature type="transmembrane region" description="Helical" evidence="17">
    <location>
        <begin position="2408"/>
        <end position="2429"/>
    </location>
</feature>
<dbReference type="Gene3D" id="2.60.120.290">
    <property type="entry name" value="Spermadhesin, CUB domain"/>
    <property type="match status" value="3"/>
</dbReference>
<feature type="domain" description="EGF-like" evidence="20">
    <location>
        <begin position="991"/>
        <end position="1032"/>
    </location>
</feature>
<comment type="subcellular location">
    <subcellularLocation>
        <location evidence="1">Cell membrane</location>
        <topology evidence="1">Multi-pass membrane protein</topology>
    </subcellularLocation>
</comment>
<dbReference type="Pfam" id="PF14670">
    <property type="entry name" value="FXa_inhibition"/>
    <property type="match status" value="1"/>
</dbReference>
<dbReference type="PRINTS" id="PR00018">
    <property type="entry name" value="KRINGLE"/>
</dbReference>
<keyword evidence="2" id="KW-1003">Cell membrane</keyword>
<keyword evidence="7 17" id="KW-1133">Transmembrane helix</keyword>
<dbReference type="InterPro" id="IPR000859">
    <property type="entry name" value="CUB_dom"/>
</dbReference>
<dbReference type="SMART" id="SM00369">
    <property type="entry name" value="LRR_TYP"/>
    <property type="match status" value="6"/>
</dbReference>
<dbReference type="PROSITE" id="PS50070">
    <property type="entry name" value="KRINGLE_2"/>
    <property type="match status" value="2"/>
</dbReference>
<dbReference type="PROSITE" id="PS50026">
    <property type="entry name" value="EGF_3"/>
    <property type="match status" value="1"/>
</dbReference>
<comment type="caution">
    <text evidence="13">Lacks conserved residue(s) required for the propagation of feature annotation.</text>
</comment>
<dbReference type="InterPro" id="IPR000276">
    <property type="entry name" value="GPCR_Rhodpsn"/>
</dbReference>
<feature type="domain" description="G-protein coupled receptors family 1 profile" evidence="23">
    <location>
        <begin position="2420"/>
        <end position="2679"/>
    </location>
</feature>
<dbReference type="GO" id="GO:0005886">
    <property type="term" value="C:plasma membrane"/>
    <property type="evidence" value="ECO:0007669"/>
    <property type="project" value="UniProtKB-SubCell"/>
</dbReference>
<dbReference type="InterPro" id="IPR032675">
    <property type="entry name" value="LRR_dom_sf"/>
</dbReference>
<dbReference type="CDD" id="cd01099">
    <property type="entry name" value="PAN_AP_HGF"/>
    <property type="match status" value="1"/>
</dbReference>
<dbReference type="InterPro" id="IPR016187">
    <property type="entry name" value="CTDL_fold"/>
</dbReference>
<dbReference type="InterPro" id="IPR003609">
    <property type="entry name" value="Pan_app"/>
</dbReference>
<sequence>MLANAVSLRIKRCECSWLCGKHPPRVLLVQIVAYWNETSQEVNDRLYVEAFVTEFTVSIQWCLFPMLFAVTRQTRLILAFGLLSLAIVGEAQWDCANVFTREYNGTASQACPKNSFGEASCFDCIPWANMTGWEYGPKNGSDTDLMENYCRFVGDKAGPMCYIQTPDGRTGIEFCQTPPCHAHSGCMTGNGTDYRDQAMFTESGYSCLHWDQVQDQDVNSTSYPDAGLDENYCRNPDNSTGPWCYYRDQDMQIRRNFCPIETCESDALSQFQRHYKIYIPANNNRYHRGWWWDMTAEDCARFCLEERTFVCRSFEYREEYYFDDRRCILTDQSLHTLDIYRTTSSGISIDLFTRIDKICDAYQANAIPDECPLQLGMEDGTIPDANITASSSAGPDHGPEHARLGGPSYWKPDPNATTDGGHWLQVCFPSRMLVSGVLIQGGGTGEEAGWVEDFELEYNQEGLNWWKYRDFREFDREPEIMVFRANGEATCRRPVILPTPIRATCIRIIPTLWNHALHLRMDLIGCLDNDCDTVLGLSDGRVLDSQITSSSSSNETNSAKTARLNPLDQQPSTGWVPATSDPQQWLLVDLRHSHDVHALLTQGCGNRELWVTLFRMYYSGPVDDDSNVRFQPYVDQDGVTKDFLANSDQHTIVRNELLPEITTRYVRIDPVMWHPAGIGLRLELVGCVHRACGQRLGMESGAITRSQLSTSSNFYYRPARYGRLHYEIVVPPYAGRYCCWGPRHELGLAEWLQADLGTLHTITGVITQGAGNPWRYYWVEEYKIQWLSPHEEGAFRTYRDLQGDDMIFQGNSDQNSEKRNDLDRPFITSQVRIVPYAWHNITACMRVEFTGCPLEGKGRICTVANLLLDGYCVGSINSQSPDACQEIFSEGSQSLIINSDQLQSRLWEKRNNLLIENQHRYLIGLTWPQGEDSYRWVDSTPLTYNNIRWPLDSHNQSVDYCVSMDSEDLFNWREDECVADHVRKAQICQVDMDECMSVDHGCSHECVNVPGSYYCICPQGFRLNETDLKTCSDICESLVQDLFPIHFEGEGSSCYSTVSLDANWTEAAATCIEANSHLPHAAEDSVFLWLDAALNESLSWALAEVNGSVIDSQCLAVRTDNDSTVVEDIPCSDELPFVCQREYEDVKCNALWASDTSEVKTTQPEGYIQSLSYAPWYDAGSTCTVDIKGPEVYRVRFIISRMNLRKVTPANSQISRCVDSLEITDDIPGYGLFTRGRYCGSLRDVEVVTRSSDVRVVFTIGPLSANMPRELGFVASYKLINCSEEDCTTDCGTNATLLTQPSGVLATKGFPARLPPFSTCIWQIKLPKGQYIRLQFPDFRVVRDSGTGDCVDAVIVTGADGISQSRIKRAGRDMLTGRLCGTPPPQIISESEELYIFYLTGLDVLSEGFRATYTSTDLPGCGVGLHSASSHLECQAPEAVLTSLYHPLPYPAHSHYSWRITTPTATYIQLTFSAFDVPSQTPCDGDFVTIFDGDEELDEPWGEFCNSRRPPGEVLSSMNQMIIEFETQEASGGTGFSAVYRALRFQPKVSLKSPYDEDYSCESGWAEYYGNCYHFHQENATLKWKDAERQCAIEGALLTSIRDYGEMNFLHLMLTSDWFTEETTTYIGLTDIQEEGRFRWLDGRPLSYSDWMVNSDGYTQPDGDVLEDCSMIMMRSLHSTQNWEDIPCSLRAARQFICKKPARKPDGTEHNTSETLGELQTKECDSGWSLAGNLCARLLLATDALPVSPDDSGECLTDVQVTPDLLVSILYLVRRVWTNASLQQEGYRIGVGRTDATGQMWDSRSDPEMEYGGCTRVRYSGGRWEPEEHIPCDSPVSAVVCYQQTRDVTQQCGDSMFYCDTGECIQQVYMCDGVVDCADMSDEAICVQARTVGPNTTDAVSLADSCNSGLFRCAKGGCISLSFLCDFIRQCSDGSDEEHCEYPPCRPSEFTCSNGQCIDGDKQCNIHVDCLDGSDETNCDICRMAFQCYDSSCIPHHAVCDATQDCPGFIREDEAGCAHSTDSDFQCGADQLQCNNGACADTRHWCIYDFDEFGYQTGCRDVTHLRFCEHFTCSAFTYKCPRSYCIPLHRRCDNVSDCPNGEDELSCEPSVCPLGSYKCRSSQVCVNEDQVCNGAKECPLGDDELFCGVDCPDGCQCTGLSFTCVSTDWNQTKADNLPDTLRRLVLSNTIFKGTVQRKRREVSNHNVTLEDILFIRLERFHFFFELDISGNQIEILDPGMFRQQKNLFSLSVANNKLYNLEPGTFEGLRWLQKLDLSGNPLVQIQPGAFHHLQSLPHLDLHGLAISHIYSGTFDGLDSLQRLDLSSNNLSELEAGTFDSLRLVTLLDISNNSLRVFPQDLFSGITSLQTLHSDKYLFCCMVGDIQECTPEPDQFSSCEDLMRNHVLRAFNWILGLSAFLGNAFVVVWRLRTKQRFKVQGLLILNLALSDCLMGVYMLIIAAADVHYRDVYIYFADAWKSSTLCTVAGFLSAFSSEASVFTLTVITLDRFLCIMFPFGRLKLGRKSVRWVIAGTWVLAFLLSIIPALGLPYFGERYYGRSSVCLALPLTSERSPGWEYSIILFLGVNLISILTILVCYTAIYIYAKRSAKQIRSTKGATNELKLATKTFLIIATDMCCWFPIVIMGYLSLSGSVVIPPTVYAWTAVFILPINSSINPYLYTISSIGLPKLLEVSNNYRSHRCHCQDGAATSEIALATIRSNGHHHTVMTPTHTPPTRRKAPSCGRFLLSMLLYEDDGPAVNLSGDDVRSIEVDLRAALKVLHGRGLCLAGKVEDAVVLEKEPTESEWHANLLLPRASQDESSVPVDEDALSEDEERLRDVIQCIKNMLASSSVH</sequence>
<dbReference type="InterPro" id="IPR018097">
    <property type="entry name" value="EGF_Ca-bd_CS"/>
</dbReference>
<feature type="disulfide bond" evidence="15">
    <location>
        <begin position="2092"/>
        <end position="2107"/>
    </location>
</feature>
<dbReference type="InterPro" id="IPR000152">
    <property type="entry name" value="EGF-type_Asp/Asn_hydroxyl_site"/>
</dbReference>
<feature type="disulfide bond" evidence="15">
    <location>
        <begin position="1852"/>
        <end position="1864"/>
    </location>
</feature>
<evidence type="ECO:0000259" key="24">
    <source>
        <dbReference type="PROSITE" id="PS50948"/>
    </source>
</evidence>
<dbReference type="OMA" id="HTIVRNE"/>
<dbReference type="PROSITE" id="PS50022">
    <property type="entry name" value="FA58C_3"/>
    <property type="match status" value="3"/>
</dbReference>
<feature type="transmembrane region" description="Helical" evidence="17">
    <location>
        <begin position="2623"/>
        <end position="2647"/>
    </location>
</feature>
<keyword evidence="12" id="KW-0807">Transducer</keyword>
<dbReference type="PROSITE" id="PS00021">
    <property type="entry name" value="KRINGLE_1"/>
    <property type="match status" value="1"/>
</dbReference>
<evidence type="ECO:0000256" key="4">
    <source>
        <dbReference type="ARBA" id="ARBA00022614"/>
    </source>
</evidence>
<dbReference type="PROSITE" id="PS01209">
    <property type="entry name" value="LDLRA_1"/>
    <property type="match status" value="2"/>
</dbReference>
<feature type="transmembrane region" description="Helical" evidence="17">
    <location>
        <begin position="2579"/>
        <end position="2603"/>
    </location>
</feature>
<accession>A0A914ASZ8</accession>
<dbReference type="InterPro" id="IPR000421">
    <property type="entry name" value="FA58C"/>
</dbReference>
<dbReference type="SUPFAM" id="SSF57414">
    <property type="entry name" value="Hairpin loop containing domain-like"/>
    <property type="match status" value="1"/>
</dbReference>
<dbReference type="CDD" id="cd15137">
    <property type="entry name" value="7tmA_Relaxin_R"/>
    <property type="match status" value="1"/>
</dbReference>
<feature type="transmembrane region" description="Helical" evidence="17">
    <location>
        <begin position="2441"/>
        <end position="2462"/>
    </location>
</feature>
<keyword evidence="6" id="KW-0677">Repeat</keyword>
<feature type="transmembrane region" description="Helical" evidence="17">
    <location>
        <begin position="2659"/>
        <end position="2679"/>
    </location>
</feature>
<dbReference type="CDD" id="cd00112">
    <property type="entry name" value="LDLa"/>
    <property type="match status" value="5"/>
</dbReference>
<feature type="domain" description="Kringle" evidence="22">
    <location>
        <begin position="124"/>
        <end position="180"/>
    </location>
</feature>
<dbReference type="InterPro" id="IPR001304">
    <property type="entry name" value="C-type_lectin-like"/>
</dbReference>
<feature type="disulfide bond" evidence="15">
    <location>
        <begin position="1988"/>
        <end position="2006"/>
    </location>
</feature>
<evidence type="ECO:0000259" key="19">
    <source>
        <dbReference type="PROSITE" id="PS50022"/>
    </source>
</evidence>
<dbReference type="PROSITE" id="PS01187">
    <property type="entry name" value="EGF_CA"/>
    <property type="match status" value="1"/>
</dbReference>
<name>A0A914ASZ8_PATMI</name>
<evidence type="ECO:0000259" key="20">
    <source>
        <dbReference type="PROSITE" id="PS50026"/>
    </source>
</evidence>
<dbReference type="Pfam" id="PF00059">
    <property type="entry name" value="Lectin_C"/>
    <property type="match status" value="1"/>
</dbReference>
<feature type="domain" description="CUB" evidence="18">
    <location>
        <begin position="1421"/>
        <end position="1543"/>
    </location>
</feature>
<dbReference type="PROSITE" id="PS00237">
    <property type="entry name" value="G_PROTEIN_RECEP_F1_1"/>
    <property type="match status" value="1"/>
</dbReference>
<feature type="domain" description="Apple" evidence="24">
    <location>
        <begin position="263"/>
        <end position="359"/>
    </location>
</feature>
<dbReference type="SUPFAM" id="SSF57440">
    <property type="entry name" value="Kringle-like"/>
    <property type="match status" value="2"/>
</dbReference>
<dbReference type="SUPFAM" id="SSF81321">
    <property type="entry name" value="Family A G protein-coupled receptor-like"/>
    <property type="match status" value="1"/>
</dbReference>
<evidence type="ECO:0000256" key="3">
    <source>
        <dbReference type="ARBA" id="ARBA00022572"/>
    </source>
</evidence>
<dbReference type="OrthoDB" id="6022531at2759"/>
<dbReference type="GO" id="GO:0007189">
    <property type="term" value="P:adenylate cyclase-activating G protein-coupled receptor signaling pathway"/>
    <property type="evidence" value="ECO:0007669"/>
    <property type="project" value="TreeGrafter"/>
</dbReference>
<evidence type="ECO:0000313" key="25">
    <source>
        <dbReference type="EnsemblMetazoa" id="XP_038067180.1"/>
    </source>
</evidence>
<dbReference type="InterPro" id="IPR000742">
    <property type="entry name" value="EGF"/>
</dbReference>
<dbReference type="SUPFAM" id="SSF49785">
    <property type="entry name" value="Galactose-binding domain-like"/>
    <property type="match status" value="3"/>
</dbReference>
<dbReference type="InterPro" id="IPR013806">
    <property type="entry name" value="Kringle-like"/>
</dbReference>
<feature type="domain" description="CUB" evidence="18">
    <location>
        <begin position="1148"/>
        <end position="1280"/>
    </location>
</feature>
<dbReference type="InterPro" id="IPR001611">
    <property type="entry name" value="Leu-rich_rpt"/>
</dbReference>
<dbReference type="PROSITE" id="PS01286">
    <property type="entry name" value="FA58C_2"/>
    <property type="match status" value="1"/>
</dbReference>
<dbReference type="InterPro" id="IPR035914">
    <property type="entry name" value="Sperma_CUB_dom_sf"/>
</dbReference>
<dbReference type="SMART" id="SM00473">
    <property type="entry name" value="PAN_AP"/>
    <property type="match status" value="1"/>
</dbReference>
<feature type="domain" description="F5/8 type C" evidence="19">
    <location>
        <begin position="692"/>
        <end position="852"/>
    </location>
</feature>
<dbReference type="PROSITE" id="PS50068">
    <property type="entry name" value="LDLRA_2"/>
    <property type="match status" value="6"/>
</dbReference>
<dbReference type="Gene3D" id="3.50.4.10">
    <property type="entry name" value="Hepatocyte Growth Factor"/>
    <property type="match status" value="1"/>
</dbReference>
<evidence type="ECO:0000256" key="5">
    <source>
        <dbReference type="ARBA" id="ARBA00022692"/>
    </source>
</evidence>
<keyword evidence="11" id="KW-0675">Receptor</keyword>
<proteinExistence type="predicted"/>
<dbReference type="SMART" id="SM00192">
    <property type="entry name" value="LDLa"/>
    <property type="match status" value="6"/>
</dbReference>
<dbReference type="PANTHER" id="PTHR24372">
    <property type="entry name" value="GLYCOPROTEIN HORMONE RECEPTOR"/>
    <property type="match status" value="1"/>
</dbReference>
<dbReference type="InterPro" id="IPR001881">
    <property type="entry name" value="EGF-like_Ca-bd_dom"/>
</dbReference>
<feature type="disulfide bond" evidence="15">
    <location>
        <begin position="1913"/>
        <end position="1931"/>
    </location>
</feature>
<feature type="disulfide bond" evidence="15">
    <location>
        <begin position="1925"/>
        <end position="1940"/>
    </location>
</feature>
<evidence type="ECO:0000256" key="15">
    <source>
        <dbReference type="PROSITE-ProRule" id="PRU00124"/>
    </source>
</evidence>
<dbReference type="InterPro" id="IPR003591">
    <property type="entry name" value="Leu-rich_rpt_typical-subtyp"/>
</dbReference>
<keyword evidence="3 14" id="KW-0420">Kringle</keyword>
<dbReference type="RefSeq" id="XP_038067180.1">
    <property type="nucleotide sequence ID" value="XM_038211252.1"/>
</dbReference>
<evidence type="ECO:0000256" key="10">
    <source>
        <dbReference type="ARBA" id="ARBA00023157"/>
    </source>
</evidence>
<dbReference type="Pfam" id="PF00754">
    <property type="entry name" value="F5_F8_type_C"/>
    <property type="match status" value="3"/>
</dbReference>
<feature type="compositionally biased region" description="Low complexity" evidence="16">
    <location>
        <begin position="548"/>
        <end position="558"/>
    </location>
</feature>
<dbReference type="SUPFAM" id="SSF57196">
    <property type="entry name" value="EGF/Laminin"/>
    <property type="match status" value="1"/>
</dbReference>
<feature type="disulfide bond" evidence="15">
    <location>
        <begin position="1859"/>
        <end position="1877"/>
    </location>
</feature>
<dbReference type="Pfam" id="PF13855">
    <property type="entry name" value="LRR_8"/>
    <property type="match status" value="1"/>
</dbReference>
<dbReference type="FunFam" id="2.60.120.290:FF:000005">
    <property type="entry name" value="Procollagen C-endopeptidase enhancer 1"/>
    <property type="match status" value="1"/>
</dbReference>
<dbReference type="GO" id="GO:0009755">
    <property type="term" value="P:hormone-mediated signaling pathway"/>
    <property type="evidence" value="ECO:0007669"/>
    <property type="project" value="TreeGrafter"/>
</dbReference>
<dbReference type="InterPro" id="IPR036055">
    <property type="entry name" value="LDL_receptor-like_sf"/>
</dbReference>
<keyword evidence="4" id="KW-0433">Leucine-rich repeat</keyword>
<feature type="domain" description="CUB" evidence="18">
    <location>
        <begin position="1291"/>
        <end position="1416"/>
    </location>
</feature>
<dbReference type="Proteomes" id="UP000887568">
    <property type="component" value="Unplaced"/>
</dbReference>
<dbReference type="FunFam" id="2.60.120.260:FF:000016">
    <property type="entry name" value="Contactin-associated protein-like 4 isoform 1"/>
    <property type="match status" value="1"/>
</dbReference>
<keyword evidence="13" id="KW-0245">EGF-like domain</keyword>
<dbReference type="CDD" id="cd00108">
    <property type="entry name" value="KR"/>
    <property type="match status" value="1"/>
</dbReference>
<dbReference type="GO" id="GO:0005509">
    <property type="term" value="F:calcium ion binding"/>
    <property type="evidence" value="ECO:0007669"/>
    <property type="project" value="InterPro"/>
</dbReference>
<evidence type="ECO:0000256" key="11">
    <source>
        <dbReference type="ARBA" id="ARBA00023170"/>
    </source>
</evidence>
<evidence type="ECO:0000259" key="22">
    <source>
        <dbReference type="PROSITE" id="PS50070"/>
    </source>
</evidence>
<dbReference type="InterPro" id="IPR017452">
    <property type="entry name" value="GPCR_Rhodpsn_7TM"/>
</dbReference>
<dbReference type="Pfam" id="PF00051">
    <property type="entry name" value="Kringle"/>
    <property type="match status" value="1"/>
</dbReference>
<dbReference type="PANTHER" id="PTHR24372:SF77">
    <property type="entry name" value="G-PROTEIN COUPLED RECEPTORS FAMILY 1 PROFILE DOMAIN-CONTAINING PROTEIN"/>
    <property type="match status" value="1"/>
</dbReference>
<dbReference type="InterPro" id="IPR000001">
    <property type="entry name" value="Kringle"/>
</dbReference>
<evidence type="ECO:0000256" key="13">
    <source>
        <dbReference type="PROSITE-ProRule" id="PRU00076"/>
    </source>
</evidence>
<dbReference type="InterPro" id="IPR038178">
    <property type="entry name" value="Kringle_sf"/>
</dbReference>
<evidence type="ECO:0000256" key="8">
    <source>
        <dbReference type="ARBA" id="ARBA00023040"/>
    </source>
</evidence>
<organism evidence="25 26">
    <name type="scientific">Patiria miniata</name>
    <name type="common">Bat star</name>
    <name type="synonym">Asterina miniata</name>
    <dbReference type="NCBI Taxonomy" id="46514"/>
    <lineage>
        <taxon>Eukaryota</taxon>
        <taxon>Metazoa</taxon>
        <taxon>Echinodermata</taxon>
        <taxon>Eleutherozoa</taxon>
        <taxon>Asterozoa</taxon>
        <taxon>Asteroidea</taxon>
        <taxon>Valvatacea</taxon>
        <taxon>Valvatida</taxon>
        <taxon>Asterinidae</taxon>
        <taxon>Patiria</taxon>
    </lineage>
</organism>
<dbReference type="SMART" id="SM00130">
    <property type="entry name" value="KR"/>
    <property type="match status" value="1"/>
</dbReference>
<feature type="disulfide bond" evidence="15">
    <location>
        <begin position="1945"/>
        <end position="1957"/>
    </location>
</feature>
<dbReference type="Gene3D" id="1.20.1070.10">
    <property type="entry name" value="Rhodopsin 7-helix transmembrane proteins"/>
    <property type="match status" value="1"/>
</dbReference>
<feature type="disulfide bond" evidence="15">
    <location>
        <begin position="2073"/>
        <end position="2085"/>
    </location>
</feature>
<dbReference type="CDD" id="cd00057">
    <property type="entry name" value="FA58C"/>
    <property type="match status" value="3"/>
</dbReference>
<feature type="disulfide bond" evidence="15">
    <location>
        <begin position="1906"/>
        <end position="1918"/>
    </location>
</feature>
<dbReference type="Pfam" id="PF00057">
    <property type="entry name" value="Ldl_recept_a"/>
    <property type="match status" value="4"/>
</dbReference>
<evidence type="ECO:0000256" key="1">
    <source>
        <dbReference type="ARBA" id="ARBA00004651"/>
    </source>
</evidence>
<evidence type="ECO:0000256" key="17">
    <source>
        <dbReference type="SAM" id="Phobius"/>
    </source>
</evidence>
<feature type="disulfide bond" evidence="15">
    <location>
        <begin position="2132"/>
        <end position="2147"/>
    </location>
</feature>
<dbReference type="Gene3D" id="4.10.400.10">
    <property type="entry name" value="Low-density Lipoprotein Receptor"/>
    <property type="match status" value="6"/>
</dbReference>
<evidence type="ECO:0000259" key="23">
    <source>
        <dbReference type="PROSITE" id="PS50262"/>
    </source>
</evidence>
<dbReference type="InterPro" id="IPR018056">
    <property type="entry name" value="Kringle_CS"/>
</dbReference>
<dbReference type="SUPFAM" id="SSF57424">
    <property type="entry name" value="LDL receptor-like module"/>
    <property type="match status" value="5"/>
</dbReference>
<feature type="transmembrane region" description="Helical" evidence="17">
    <location>
        <begin position="2528"/>
        <end position="2551"/>
    </location>
</feature>
<dbReference type="PROSITE" id="PS51450">
    <property type="entry name" value="LRR"/>
    <property type="match status" value="1"/>
</dbReference>
<dbReference type="SUPFAM" id="SSF52058">
    <property type="entry name" value="L domain-like"/>
    <property type="match status" value="1"/>
</dbReference>
<dbReference type="SMART" id="SM00181">
    <property type="entry name" value="EGF"/>
    <property type="match status" value="3"/>
</dbReference>
<dbReference type="SMART" id="SM00231">
    <property type="entry name" value="FA58C"/>
    <property type="match status" value="3"/>
</dbReference>
<dbReference type="InterPro" id="IPR002172">
    <property type="entry name" value="LDrepeatLR_classA_rpt"/>
</dbReference>
<evidence type="ECO:0000256" key="2">
    <source>
        <dbReference type="ARBA" id="ARBA00022475"/>
    </source>
</evidence>
<dbReference type="PROSITE" id="PS01180">
    <property type="entry name" value="CUB"/>
    <property type="match status" value="3"/>
</dbReference>
<keyword evidence="8" id="KW-0297">G-protein coupled receptor</keyword>
<dbReference type="InterPro" id="IPR016186">
    <property type="entry name" value="C-type_lectin-like/link_sf"/>
</dbReference>
<dbReference type="CDD" id="cd00041">
    <property type="entry name" value="CUB"/>
    <property type="match status" value="3"/>
</dbReference>
<keyword evidence="9 17" id="KW-0472">Membrane</keyword>
<dbReference type="SUPFAM" id="SSF49854">
    <property type="entry name" value="Spermadhesin, CUB domain"/>
    <property type="match status" value="3"/>
</dbReference>
<feature type="disulfide bond" evidence="15">
    <location>
        <begin position="1952"/>
        <end position="1970"/>
    </location>
</feature>
<dbReference type="Gene3D" id="3.80.10.10">
    <property type="entry name" value="Ribonuclease Inhibitor"/>
    <property type="match status" value="2"/>
</dbReference>
<dbReference type="SMART" id="SM00034">
    <property type="entry name" value="CLECT"/>
    <property type="match status" value="3"/>
</dbReference>
<feature type="disulfide bond" evidence="15">
    <location>
        <begin position="2080"/>
        <end position="2098"/>
    </location>
</feature>
<feature type="domain" description="Kringle" evidence="22">
    <location>
        <begin position="185"/>
        <end position="263"/>
    </location>
</feature>